<name>A0A6I6IPZ7_9RHOB</name>
<dbReference type="OrthoDB" id="7345863at2"/>
<evidence type="ECO:0000313" key="2">
    <source>
        <dbReference type="Proteomes" id="UP000428330"/>
    </source>
</evidence>
<dbReference type="Proteomes" id="UP000428330">
    <property type="component" value="Chromosome"/>
</dbReference>
<reference evidence="2" key="1">
    <citation type="submission" date="2018-12" db="EMBL/GenBank/DDBJ databases">
        <title>Complete genome sequence of Roseovarius sp. MME-070.</title>
        <authorList>
            <person name="Nam Y.-D."/>
            <person name="Kang J."/>
            <person name="Chung W.-H."/>
            <person name="Park Y.S."/>
        </authorList>
    </citation>
    <scope>NUCLEOTIDE SEQUENCE [LARGE SCALE GENOMIC DNA]</scope>
    <source>
        <strain evidence="2">MME-070</strain>
    </source>
</reference>
<dbReference type="KEGG" id="rom:EI983_11145"/>
<evidence type="ECO:0000313" key="1">
    <source>
        <dbReference type="EMBL" id="QGX98795.1"/>
    </source>
</evidence>
<accession>A0A6I6IPZ7</accession>
<dbReference type="Gene3D" id="2.60.120.620">
    <property type="entry name" value="q2cbj1_9rhob like domain"/>
    <property type="match status" value="1"/>
</dbReference>
<dbReference type="RefSeq" id="WP_157707479.1">
    <property type="nucleotide sequence ID" value="NZ_CP034348.1"/>
</dbReference>
<proteinExistence type="predicted"/>
<keyword evidence="2" id="KW-1185">Reference proteome</keyword>
<dbReference type="AlphaFoldDB" id="A0A6I6IPZ7"/>
<protein>
    <recommendedName>
        <fullName evidence="3">Phytanoyl-CoA dioxygenase</fullName>
    </recommendedName>
</protein>
<organism evidence="1 2">
    <name type="scientific">Roseovarius faecimaris</name>
    <dbReference type="NCBI Taxonomy" id="2494550"/>
    <lineage>
        <taxon>Bacteria</taxon>
        <taxon>Pseudomonadati</taxon>
        <taxon>Pseudomonadota</taxon>
        <taxon>Alphaproteobacteria</taxon>
        <taxon>Rhodobacterales</taxon>
        <taxon>Roseobacteraceae</taxon>
        <taxon>Roseovarius</taxon>
    </lineage>
</organism>
<evidence type="ECO:0008006" key="3">
    <source>
        <dbReference type="Google" id="ProtNLM"/>
    </source>
</evidence>
<gene>
    <name evidence="1" type="ORF">EI983_11145</name>
</gene>
<sequence>MVAALLERGWAHWPVEPAVTEWVRAARPVAEAAARDPAQRAEWLQCEGTWFVGVDALENDAAGAVAGSGPLTGSAYAAATALYGALALHRAQVSIIYPGYPKPRTGEGEAAFGYRLKRDAAHVDGLLPAGPNRERMLKERHAYILGLPLTEASADASPLVVWDGSHHIMRALFHEVLADLPESAWADTDLTARYQEARREVFDTCARIELPARPGEATLIHRHTLHGVAPWGQGAEAEPAGRMIAYFRPECAPGTRDWLEAP</sequence>
<dbReference type="SUPFAM" id="SSF51197">
    <property type="entry name" value="Clavaminate synthase-like"/>
    <property type="match status" value="1"/>
</dbReference>
<dbReference type="EMBL" id="CP034348">
    <property type="protein sequence ID" value="QGX98795.1"/>
    <property type="molecule type" value="Genomic_DNA"/>
</dbReference>